<dbReference type="AlphaFoldDB" id="A0A8K1C5Z7"/>
<keyword evidence="1" id="KW-0175">Coiled coil</keyword>
<reference evidence="3" key="1">
    <citation type="submission" date="2019-03" db="EMBL/GenBank/DDBJ databases">
        <title>Long read genome sequence of the mycoparasitic Pythium oligandrum ATCC 38472 isolated from sugarbeet rhizosphere.</title>
        <authorList>
            <person name="Gaulin E."/>
        </authorList>
    </citation>
    <scope>NUCLEOTIDE SEQUENCE</scope>
    <source>
        <strain evidence="3">ATCC 38472_TT</strain>
    </source>
</reference>
<evidence type="ECO:0000313" key="4">
    <source>
        <dbReference type="Proteomes" id="UP000794436"/>
    </source>
</evidence>
<evidence type="ECO:0000256" key="1">
    <source>
        <dbReference type="SAM" id="Coils"/>
    </source>
</evidence>
<dbReference type="Proteomes" id="UP000794436">
    <property type="component" value="Unassembled WGS sequence"/>
</dbReference>
<gene>
    <name evidence="3" type="ORF">Poli38472_002995</name>
</gene>
<name>A0A8K1C5Z7_PYTOL</name>
<evidence type="ECO:0000313" key="3">
    <source>
        <dbReference type="EMBL" id="TMW57070.1"/>
    </source>
</evidence>
<keyword evidence="4" id="KW-1185">Reference proteome</keyword>
<proteinExistence type="predicted"/>
<comment type="caution">
    <text evidence="3">The sequence shown here is derived from an EMBL/GenBank/DDBJ whole genome shotgun (WGS) entry which is preliminary data.</text>
</comment>
<protein>
    <submittedName>
        <fullName evidence="3">Uncharacterized protein</fullName>
    </submittedName>
</protein>
<organism evidence="3 4">
    <name type="scientific">Pythium oligandrum</name>
    <name type="common">Mycoparasitic fungus</name>
    <dbReference type="NCBI Taxonomy" id="41045"/>
    <lineage>
        <taxon>Eukaryota</taxon>
        <taxon>Sar</taxon>
        <taxon>Stramenopiles</taxon>
        <taxon>Oomycota</taxon>
        <taxon>Peronosporomycetes</taxon>
        <taxon>Pythiales</taxon>
        <taxon>Pythiaceae</taxon>
        <taxon>Pythium</taxon>
    </lineage>
</organism>
<sequence>MANEKASSASSSGKPPASAPRKRKAPVSTAPRLQAKTLLASTRDELREIQTDLQELADARRLLLARDKRGTKSTLQLVPPKT</sequence>
<accession>A0A8K1C5Z7</accession>
<dbReference type="EMBL" id="SPLM01000144">
    <property type="protein sequence ID" value="TMW57070.1"/>
    <property type="molecule type" value="Genomic_DNA"/>
</dbReference>
<feature type="compositionally biased region" description="Low complexity" evidence="2">
    <location>
        <begin position="1"/>
        <end position="16"/>
    </location>
</feature>
<feature type="region of interest" description="Disordered" evidence="2">
    <location>
        <begin position="1"/>
        <end position="31"/>
    </location>
</feature>
<evidence type="ECO:0000256" key="2">
    <source>
        <dbReference type="SAM" id="MobiDB-lite"/>
    </source>
</evidence>
<feature type="coiled-coil region" evidence="1">
    <location>
        <begin position="39"/>
        <end position="66"/>
    </location>
</feature>